<name>A0A6N6NLV5_9ACTN</name>
<keyword evidence="3" id="KW-0408">Iron</keyword>
<dbReference type="InterPro" id="IPR058240">
    <property type="entry name" value="rSAM_sf"/>
</dbReference>
<sequence>MTFTRPKVVSEDVKLSERAQASKVGYNRKADATGRRLGCDFMNAGTLAGNDSLRAALRHYDEVRETYLRALAEHGVEFAPAGSSDAEIAQLRDELAQRGAEFRNAGASIRVGWISKACIECTGNKGSETFSTTFRCHRDCYFCFNHNQADYDKFVREGCPWEEGLARAAETYKNGLAVIGLTGGEPLLSFDASIAFLNRARELFPEAHKRMYTSGDLLTEDMTRALRDAGLQEIRFSVKDFDPKPMQERVLDAMRLAKRYIPDVMVEMPIIPGTEARMKELLASFEEIGIRGINMLEFCFPFHSWDEFARRGLVVRNPPFDVMYDYGYSGGLPIAGSEQLALSLMIWAHDQGFSFGMHYCSLDNKHRSEMRQRNERAAHVHPCFTFDKGDFFLKTAKVFGPDREVARPVLAIAGCDTMVDSDEEDSTTFPLRYLEFLRGVNVTPAVAYAVLESDENGSYIQELDLRVAE</sequence>
<dbReference type="PROSITE" id="PS51918">
    <property type="entry name" value="RADICAL_SAM"/>
    <property type="match status" value="1"/>
</dbReference>
<dbReference type="InterPro" id="IPR007197">
    <property type="entry name" value="rSAM"/>
</dbReference>
<dbReference type="GO" id="GO:0046872">
    <property type="term" value="F:metal ion binding"/>
    <property type="evidence" value="ECO:0007669"/>
    <property type="project" value="UniProtKB-KW"/>
</dbReference>
<dbReference type="Gene3D" id="3.20.20.70">
    <property type="entry name" value="Aldolase class I"/>
    <property type="match status" value="1"/>
</dbReference>
<dbReference type="SUPFAM" id="SSF102114">
    <property type="entry name" value="Radical SAM enzymes"/>
    <property type="match status" value="1"/>
</dbReference>
<proteinExistence type="predicted"/>
<dbReference type="GO" id="GO:0051536">
    <property type="term" value="F:iron-sulfur cluster binding"/>
    <property type="evidence" value="ECO:0007669"/>
    <property type="project" value="UniProtKB-KW"/>
</dbReference>
<evidence type="ECO:0000256" key="1">
    <source>
        <dbReference type="ARBA" id="ARBA00022691"/>
    </source>
</evidence>
<dbReference type="PANTHER" id="PTHR43288">
    <property type="entry name" value="BIOTIN SYNTHASE-RELATED PROTEIN, RADICAL SAM SUPERFAMILY"/>
    <property type="match status" value="1"/>
</dbReference>
<keyword evidence="1" id="KW-0949">S-adenosyl-L-methionine</keyword>
<dbReference type="AlphaFoldDB" id="A0A6N6NLV5"/>
<dbReference type="CDD" id="cd01335">
    <property type="entry name" value="Radical_SAM"/>
    <property type="match status" value="1"/>
</dbReference>
<dbReference type="InterPro" id="IPR013785">
    <property type="entry name" value="Aldolase_TIM"/>
</dbReference>
<dbReference type="Pfam" id="PF04055">
    <property type="entry name" value="Radical_SAM"/>
    <property type="match status" value="1"/>
</dbReference>
<feature type="domain" description="Radical SAM core" evidence="5">
    <location>
        <begin position="122"/>
        <end position="333"/>
    </location>
</feature>
<dbReference type="Proteomes" id="UP000468668">
    <property type="component" value="Unassembled WGS sequence"/>
</dbReference>
<keyword evidence="4" id="KW-0411">Iron-sulfur</keyword>
<dbReference type="OrthoDB" id="6457556at2"/>
<evidence type="ECO:0000256" key="4">
    <source>
        <dbReference type="ARBA" id="ARBA00023014"/>
    </source>
</evidence>
<evidence type="ECO:0000259" key="5">
    <source>
        <dbReference type="PROSITE" id="PS51918"/>
    </source>
</evidence>
<organism evidence="6 7">
    <name type="scientific">Ellagibacter isourolithinifaciens</name>
    <dbReference type="NCBI Taxonomy" id="2137581"/>
    <lineage>
        <taxon>Bacteria</taxon>
        <taxon>Bacillati</taxon>
        <taxon>Actinomycetota</taxon>
        <taxon>Coriobacteriia</taxon>
        <taxon>Eggerthellales</taxon>
        <taxon>Eggerthellaceae</taxon>
        <taxon>Ellagibacter</taxon>
    </lineage>
</organism>
<dbReference type="EMBL" id="WAJR01000010">
    <property type="protein sequence ID" value="KAB1640647.1"/>
    <property type="molecule type" value="Genomic_DNA"/>
</dbReference>
<dbReference type="InterPro" id="IPR006638">
    <property type="entry name" value="Elp3/MiaA/NifB-like_rSAM"/>
</dbReference>
<gene>
    <name evidence="6" type="ORF">F8C90_05630</name>
</gene>
<accession>A0A6N6NLV5</accession>
<reference evidence="6 7" key="1">
    <citation type="submission" date="2019-09" db="EMBL/GenBank/DDBJ databases">
        <title>Whole genome shotgun sequencing (WGS) of Ellagibacter isourolithinifaciens DSM 104140(T) and Adlercreutzia muris DSM 29508(T).</title>
        <authorList>
            <person name="Stoll D.A."/>
            <person name="Danylec N."/>
            <person name="Huch M."/>
        </authorList>
    </citation>
    <scope>NUCLEOTIDE SEQUENCE [LARGE SCALE GENOMIC DNA]</scope>
    <source>
        <strain evidence="6 7">DSM 104140</strain>
    </source>
</reference>
<evidence type="ECO:0000313" key="7">
    <source>
        <dbReference type="Proteomes" id="UP000468668"/>
    </source>
</evidence>
<dbReference type="GO" id="GO:0003824">
    <property type="term" value="F:catalytic activity"/>
    <property type="evidence" value="ECO:0007669"/>
    <property type="project" value="InterPro"/>
</dbReference>
<protein>
    <submittedName>
        <fullName evidence="6">Radical SAM protein</fullName>
    </submittedName>
</protein>
<dbReference type="SMART" id="SM00729">
    <property type="entry name" value="Elp3"/>
    <property type="match status" value="1"/>
</dbReference>
<keyword evidence="2" id="KW-0479">Metal-binding</keyword>
<dbReference type="PANTHER" id="PTHR43288:SF1">
    <property type="entry name" value="GLYCYL-RADICAL ENZYME ACTIVATING ENZYME MJ0021-RELATED"/>
    <property type="match status" value="1"/>
</dbReference>
<evidence type="ECO:0000313" key="6">
    <source>
        <dbReference type="EMBL" id="KAB1640647.1"/>
    </source>
</evidence>
<evidence type="ECO:0000256" key="2">
    <source>
        <dbReference type="ARBA" id="ARBA00022723"/>
    </source>
</evidence>
<comment type="caution">
    <text evidence="6">The sequence shown here is derived from an EMBL/GenBank/DDBJ whole genome shotgun (WGS) entry which is preliminary data.</text>
</comment>
<dbReference type="SFLD" id="SFLDG01067">
    <property type="entry name" value="SPASM/twitch_domain_containing"/>
    <property type="match status" value="1"/>
</dbReference>
<keyword evidence="7" id="KW-1185">Reference proteome</keyword>
<dbReference type="SFLD" id="SFLDS00029">
    <property type="entry name" value="Radical_SAM"/>
    <property type="match status" value="1"/>
</dbReference>
<evidence type="ECO:0000256" key="3">
    <source>
        <dbReference type="ARBA" id="ARBA00023004"/>
    </source>
</evidence>